<dbReference type="Proteomes" id="UP000717515">
    <property type="component" value="Unassembled WGS sequence"/>
</dbReference>
<sequence length="217" mass="24772">MTRESRSNSTIYDDQDENYPPRNHGHLAPQRSDKHAQDTGAYPEDENDNFLDKENQPAGMVIYEDGQPSRRHARQQPLHQQQQYHSQQFSQDHHHPGDTTMTEIRADSGVYEDARRVGGGGVLDAQDVESASDQENVQPCPSTPPAAGTSAAVDIVRDARDELLLREKYLAQRQSNAKADKYEYRNVTLPKIMLSFIDRRFMEYPDNPYCNILRILS</sequence>
<organism evidence="2 3">
    <name type="scientific">Mortierella alpina</name>
    <name type="common">Oleaginous fungus</name>
    <name type="synonym">Mortierella renispora</name>
    <dbReference type="NCBI Taxonomy" id="64518"/>
    <lineage>
        <taxon>Eukaryota</taxon>
        <taxon>Fungi</taxon>
        <taxon>Fungi incertae sedis</taxon>
        <taxon>Mucoromycota</taxon>
        <taxon>Mortierellomycotina</taxon>
        <taxon>Mortierellomycetes</taxon>
        <taxon>Mortierellales</taxon>
        <taxon>Mortierellaceae</taxon>
        <taxon>Mortierella</taxon>
    </lineage>
</organism>
<comment type="caution">
    <text evidence="2">The sequence shown here is derived from an EMBL/GenBank/DDBJ whole genome shotgun (WGS) entry which is preliminary data.</text>
</comment>
<reference evidence="2" key="1">
    <citation type="submission" date="2021-07" db="EMBL/GenBank/DDBJ databases">
        <title>Draft genome of Mortierella alpina, strain LL118, isolated from an aspen leaf litter sample.</title>
        <authorList>
            <person name="Yang S."/>
            <person name="Vinatzer B.A."/>
        </authorList>
    </citation>
    <scope>NUCLEOTIDE SEQUENCE</scope>
    <source>
        <strain evidence="2">LL118</strain>
    </source>
</reference>
<accession>A0A9P8CY26</accession>
<name>A0A9P8CY26_MORAP</name>
<evidence type="ECO:0000256" key="1">
    <source>
        <dbReference type="SAM" id="MobiDB-lite"/>
    </source>
</evidence>
<dbReference type="AlphaFoldDB" id="A0A9P8CY26"/>
<feature type="compositionally biased region" description="Low complexity" evidence="1">
    <location>
        <begin position="75"/>
        <end position="90"/>
    </location>
</feature>
<evidence type="ECO:0000313" key="3">
    <source>
        <dbReference type="Proteomes" id="UP000717515"/>
    </source>
</evidence>
<feature type="region of interest" description="Disordered" evidence="1">
    <location>
        <begin position="128"/>
        <end position="150"/>
    </location>
</feature>
<feature type="non-terminal residue" evidence="2">
    <location>
        <position position="1"/>
    </location>
</feature>
<protein>
    <submittedName>
        <fullName evidence="2">Uncharacterized protein</fullName>
    </submittedName>
</protein>
<evidence type="ECO:0000313" key="2">
    <source>
        <dbReference type="EMBL" id="KAG9324052.1"/>
    </source>
</evidence>
<dbReference type="EMBL" id="JAIFTL010000079">
    <property type="protein sequence ID" value="KAG9324052.1"/>
    <property type="molecule type" value="Genomic_DNA"/>
</dbReference>
<proteinExistence type="predicted"/>
<feature type="region of interest" description="Disordered" evidence="1">
    <location>
        <begin position="1"/>
        <end position="101"/>
    </location>
</feature>
<gene>
    <name evidence="2" type="ORF">KVV02_004729</name>
</gene>